<evidence type="ECO:0000259" key="10">
    <source>
        <dbReference type="Pfam" id="PF16875"/>
    </source>
</evidence>
<evidence type="ECO:0000256" key="1">
    <source>
        <dbReference type="ARBA" id="ARBA00001255"/>
    </source>
</evidence>
<evidence type="ECO:0000259" key="9">
    <source>
        <dbReference type="Pfam" id="PF16874"/>
    </source>
</evidence>
<dbReference type="Pfam" id="PF16874">
    <property type="entry name" value="Glyco_hydro_36C"/>
    <property type="match status" value="1"/>
</dbReference>
<dbReference type="PANTHER" id="PTHR43053">
    <property type="entry name" value="GLYCOSIDASE FAMILY 31"/>
    <property type="match status" value="1"/>
</dbReference>
<feature type="binding site" evidence="8">
    <location>
        <position position="200"/>
    </location>
    <ligand>
        <name>substrate</name>
    </ligand>
</feature>
<dbReference type="RefSeq" id="WP_053431054.1">
    <property type="nucleotide sequence ID" value="NZ_CP040441.1"/>
</dbReference>
<dbReference type="InterPro" id="IPR013785">
    <property type="entry name" value="Aldolase_TIM"/>
</dbReference>
<dbReference type="EC" id="3.2.1.22" evidence="3 6"/>
<dbReference type="EMBL" id="LILD01000001">
    <property type="protein sequence ID" value="KOO38944.1"/>
    <property type="molecule type" value="Genomic_DNA"/>
</dbReference>
<dbReference type="Pfam" id="PF16875">
    <property type="entry name" value="Glyco_hydro_36N"/>
    <property type="match status" value="1"/>
</dbReference>
<evidence type="ECO:0000256" key="8">
    <source>
        <dbReference type="PIRSR" id="PIRSR005536-2"/>
    </source>
</evidence>
<dbReference type="InterPro" id="IPR050985">
    <property type="entry name" value="Alpha-glycosidase_related"/>
</dbReference>
<comment type="catalytic activity">
    <reaction evidence="1 6">
        <text>Hydrolysis of terminal, non-reducing alpha-D-galactose residues in alpha-D-galactosides, including galactose oligosaccharides, galactomannans and galactolipids.</text>
        <dbReference type="EC" id="3.2.1.22"/>
    </reaction>
</comment>
<dbReference type="GO" id="GO:0016052">
    <property type="term" value="P:carbohydrate catabolic process"/>
    <property type="evidence" value="ECO:0007669"/>
    <property type="project" value="InterPro"/>
</dbReference>
<dbReference type="InterPro" id="IPR002252">
    <property type="entry name" value="Glyco_hydro_36"/>
</dbReference>
<dbReference type="InterPro" id="IPR031704">
    <property type="entry name" value="Glyco_hydro_36_N"/>
</dbReference>
<dbReference type="InterPro" id="IPR017853">
    <property type="entry name" value="GH"/>
</dbReference>
<dbReference type="InterPro" id="IPR000111">
    <property type="entry name" value="Glyco_hydro_27/36_CS"/>
</dbReference>
<name>A0A0M0KJL2_ALKHA</name>
<dbReference type="InterPro" id="IPR038417">
    <property type="entry name" value="Alpga-gal_N_sf"/>
</dbReference>
<sequence length="748" mass="85917">MPIFYTEQTKEFHLQTKGSSYIFTVLDNQQLGHLYYGKKIEHRDSFTHLLRFQRRATSSCVFEGNLEFSLDLIKQEFPSYGTTDYREPAFQILQENGSRITNFEYKNHVISSGKKPLKGLPATYVESEEEAATLEVFLYDSLIDVELVLTYTVFAETNVITRHARFINHHSSPVQLMRALSMSVDLPDADFQMLQLSGSWSRERYVKERALVPGIHQISSTRGASSSQQNPFIALKRPQTTEFHGEVYGFSLVYSGNFLAQVEVDQYDVSRVQMGIHPFDFQWLLEAGESFQTPEVVMVYTDQGLNHLSQLYHSLYRSRLVRGNWRDRPRPILLNSWEATYFDFTEDSLVEFAKEGKKLGVELFVLDDGWFGTRNDDTTSLGDWFVNSEKLPNGIEGLAEKIEALGLAFGLWFEPEMVNKESELFKKHPDWIIHVEGRSQSHGRNQYVLDFSRAEVVDAIYEMMAELLRKAPISYIKWDMNRHLTEIGSPAWPKERQQEIAHRYILGVYDLYERLISEFPDVLFESCASGGCRFDPGMLYYAPQTWTSDDTDAIERLKIQYGTSMVYPLSSIGAHVSAVPNHQVRRVTSLETRGNVAFFGAFGYELDVTQLTDEEKENMKKQIAFYKEHRELIMFGTFYRLRSPFVGDGNVTSWIVVSEDQSEALVGYYQTLAKVNAGFRQLKLTGLQECGLYQIDGMIGTYGGDELMHSGLQLPNEFSGASALREDEQSGDFQSYVFKLKRIESDRH</sequence>
<dbReference type="AlphaFoldDB" id="A0A0M0KJL2"/>
<dbReference type="PRINTS" id="PR00743">
    <property type="entry name" value="GLHYDRLASE36"/>
</dbReference>
<feature type="active site" description="Proton donor" evidence="7">
    <location>
        <position position="549"/>
    </location>
</feature>
<evidence type="ECO:0000256" key="5">
    <source>
        <dbReference type="ARBA" id="ARBA00023295"/>
    </source>
</evidence>
<evidence type="ECO:0000256" key="7">
    <source>
        <dbReference type="PIRSR" id="PIRSR005536-1"/>
    </source>
</evidence>
<dbReference type="InterPro" id="IPR013780">
    <property type="entry name" value="Glyco_hydro_b"/>
</dbReference>
<evidence type="ECO:0000256" key="4">
    <source>
        <dbReference type="ARBA" id="ARBA00022801"/>
    </source>
</evidence>
<dbReference type="InterPro" id="IPR031705">
    <property type="entry name" value="Glyco_hydro_36_C"/>
</dbReference>
<protein>
    <recommendedName>
        <fullName evidence="3 6">Alpha-galactosidase</fullName>
        <ecNumber evidence="3 6">3.2.1.22</ecNumber>
    </recommendedName>
</protein>
<dbReference type="Pfam" id="PF02065">
    <property type="entry name" value="Melibiase"/>
    <property type="match status" value="1"/>
</dbReference>
<dbReference type="Gene3D" id="3.20.20.70">
    <property type="entry name" value="Aldolase class I"/>
    <property type="match status" value="1"/>
</dbReference>
<dbReference type="Gene3D" id="2.70.98.60">
    <property type="entry name" value="alpha-galactosidase from lactobacil brevis"/>
    <property type="match status" value="1"/>
</dbReference>
<feature type="binding site" evidence="8">
    <location>
        <position position="444"/>
    </location>
    <ligand>
        <name>substrate</name>
    </ligand>
</feature>
<comment type="caution">
    <text evidence="11">The sequence shown here is derived from an EMBL/GenBank/DDBJ whole genome shotgun (WGS) entry which is preliminary data.</text>
</comment>
<evidence type="ECO:0000313" key="11">
    <source>
        <dbReference type="EMBL" id="KOO38944.1"/>
    </source>
</evidence>
<dbReference type="GO" id="GO:0004557">
    <property type="term" value="F:alpha-galactosidase activity"/>
    <property type="evidence" value="ECO:0007669"/>
    <property type="project" value="UniProtKB-UniRule"/>
</dbReference>
<evidence type="ECO:0000256" key="3">
    <source>
        <dbReference type="ARBA" id="ARBA00012755"/>
    </source>
</evidence>
<feature type="binding site" evidence="8">
    <location>
        <begin position="367"/>
        <end position="368"/>
    </location>
    <ligand>
        <name>substrate</name>
    </ligand>
</feature>
<dbReference type="PATRIC" id="fig|136160.3.peg.2092"/>
<gene>
    <name evidence="11" type="ORF">AMD02_08755</name>
</gene>
<organism evidence="11">
    <name type="scientific">Halalkalibacterium halodurans</name>
    <name type="common">Bacillus halodurans</name>
    <dbReference type="NCBI Taxonomy" id="86665"/>
    <lineage>
        <taxon>Bacteria</taxon>
        <taxon>Bacillati</taxon>
        <taxon>Bacillota</taxon>
        <taxon>Bacilli</taxon>
        <taxon>Bacillales</taxon>
        <taxon>Bacillaceae</taxon>
        <taxon>Halalkalibacterium (ex Joshi et al. 2022)</taxon>
    </lineage>
</organism>
<dbReference type="PANTHER" id="PTHR43053:SF3">
    <property type="entry name" value="ALPHA-GALACTOSIDASE C-RELATED"/>
    <property type="match status" value="1"/>
</dbReference>
<evidence type="ECO:0000256" key="6">
    <source>
        <dbReference type="PIRNR" id="PIRNR005536"/>
    </source>
</evidence>
<keyword evidence="4 6" id="KW-0378">Hydrolase</keyword>
<feature type="domain" description="Glycosyl hydrolase family 36 C-terminal" evidence="9">
    <location>
        <begin position="652"/>
        <end position="740"/>
    </location>
</feature>
<dbReference type="SUPFAM" id="SSF51445">
    <property type="entry name" value="(Trans)glycosidases"/>
    <property type="match status" value="1"/>
</dbReference>
<feature type="domain" description="Glycosyl hydrolase family 36 N-terminal" evidence="10">
    <location>
        <begin position="30"/>
        <end position="286"/>
    </location>
</feature>
<feature type="binding site" evidence="8">
    <location>
        <begin position="477"/>
        <end position="481"/>
    </location>
    <ligand>
        <name>substrate</name>
    </ligand>
</feature>
<dbReference type="CDD" id="cd14791">
    <property type="entry name" value="GH36"/>
    <property type="match status" value="1"/>
</dbReference>
<feature type="active site" description="Nucleophile" evidence="7">
    <location>
        <position position="479"/>
    </location>
</feature>
<dbReference type="GeneID" id="87597764"/>
<dbReference type="Gene3D" id="2.60.40.1180">
    <property type="entry name" value="Golgi alpha-mannosidase II"/>
    <property type="match status" value="1"/>
</dbReference>
<proteinExistence type="inferred from homology"/>
<reference evidence="11" key="1">
    <citation type="submission" date="2015-08" db="EMBL/GenBank/DDBJ databases">
        <title>Complete DNA Sequence of Pseudomonas syringae pv. actinidiae, the Causal Agent of Kiwifruit Canker Disease.</title>
        <authorList>
            <person name="Rikkerink E.H.A."/>
            <person name="Fineran P.C."/>
        </authorList>
    </citation>
    <scope>NUCLEOTIDE SEQUENCE</scope>
    <source>
        <strain evidence="11">DSM 13666</strain>
    </source>
</reference>
<feature type="binding site" evidence="8">
    <location>
        <position position="549"/>
    </location>
    <ligand>
        <name>substrate</name>
    </ligand>
</feature>
<comment type="similarity">
    <text evidence="2">Belongs to the glycosyl hydrolase 36 family.</text>
</comment>
<dbReference type="FunFam" id="3.20.20.70:FF:000118">
    <property type="entry name" value="Alpha-galactosidase"/>
    <property type="match status" value="1"/>
</dbReference>
<dbReference type="PROSITE" id="PS00512">
    <property type="entry name" value="ALPHA_GALACTOSIDASE"/>
    <property type="match status" value="1"/>
</dbReference>
<feature type="binding site" evidence="8">
    <location>
        <position position="527"/>
    </location>
    <ligand>
        <name>substrate</name>
    </ligand>
</feature>
<keyword evidence="5 6" id="KW-0326">Glycosidase</keyword>
<accession>A0A0M0KJL2</accession>
<dbReference type="PIRSF" id="PIRSF005536">
    <property type="entry name" value="Agal"/>
    <property type="match status" value="1"/>
</dbReference>
<evidence type="ECO:0000256" key="2">
    <source>
        <dbReference type="ARBA" id="ARBA00006202"/>
    </source>
</evidence>